<dbReference type="EMBL" id="KN549309">
    <property type="protein sequence ID" value="KHJ98461.1"/>
    <property type="molecule type" value="Genomic_DNA"/>
</dbReference>
<organism evidence="2 3">
    <name type="scientific">Oesophagostomum dentatum</name>
    <name type="common">Nodular worm</name>
    <dbReference type="NCBI Taxonomy" id="61180"/>
    <lineage>
        <taxon>Eukaryota</taxon>
        <taxon>Metazoa</taxon>
        <taxon>Ecdysozoa</taxon>
        <taxon>Nematoda</taxon>
        <taxon>Chromadorea</taxon>
        <taxon>Rhabditida</taxon>
        <taxon>Rhabditina</taxon>
        <taxon>Rhabditomorpha</taxon>
        <taxon>Strongyloidea</taxon>
        <taxon>Strongylidae</taxon>
        <taxon>Oesophagostomum</taxon>
    </lineage>
</organism>
<dbReference type="Proteomes" id="UP000053660">
    <property type="component" value="Unassembled WGS sequence"/>
</dbReference>
<sequence>MSTFRFVLYAVVVLSNAISVDATVYCDANNGQMEEADINSKVLNIVNPKRQEVLAGTQQNGKTAGNMLPAAKDMPDLVRC</sequence>
<feature type="chain" id="PRO_5002062022" description="SCP domain-containing protein" evidence="1">
    <location>
        <begin position="23"/>
        <end position="80"/>
    </location>
</feature>
<gene>
    <name evidence="2" type="ORF">OESDEN_01555</name>
</gene>
<protein>
    <recommendedName>
        <fullName evidence="4">SCP domain-containing protein</fullName>
    </recommendedName>
</protein>
<keyword evidence="3" id="KW-1185">Reference proteome</keyword>
<accession>A0A0B1TQR1</accession>
<dbReference type="AlphaFoldDB" id="A0A0B1TQR1"/>
<dbReference type="OrthoDB" id="10672606at2759"/>
<evidence type="ECO:0000313" key="2">
    <source>
        <dbReference type="EMBL" id="KHJ98461.1"/>
    </source>
</evidence>
<evidence type="ECO:0008006" key="4">
    <source>
        <dbReference type="Google" id="ProtNLM"/>
    </source>
</evidence>
<keyword evidence="1" id="KW-0732">Signal</keyword>
<evidence type="ECO:0000256" key="1">
    <source>
        <dbReference type="SAM" id="SignalP"/>
    </source>
</evidence>
<feature type="signal peptide" evidence="1">
    <location>
        <begin position="1"/>
        <end position="22"/>
    </location>
</feature>
<evidence type="ECO:0000313" key="3">
    <source>
        <dbReference type="Proteomes" id="UP000053660"/>
    </source>
</evidence>
<proteinExistence type="predicted"/>
<reference evidence="2 3" key="1">
    <citation type="submission" date="2014-03" db="EMBL/GenBank/DDBJ databases">
        <title>Draft genome of the hookworm Oesophagostomum dentatum.</title>
        <authorList>
            <person name="Mitreva M."/>
        </authorList>
    </citation>
    <scope>NUCLEOTIDE SEQUENCE [LARGE SCALE GENOMIC DNA]</scope>
    <source>
        <strain evidence="2 3">OD-Hann</strain>
    </source>
</reference>
<name>A0A0B1TQR1_OESDE</name>